<accession>A0AA40CER6</accession>
<feature type="signal peptide" evidence="1">
    <location>
        <begin position="1"/>
        <end position="21"/>
    </location>
</feature>
<dbReference type="EMBL" id="JAULSR010000001">
    <property type="protein sequence ID" value="KAK0634733.1"/>
    <property type="molecule type" value="Genomic_DNA"/>
</dbReference>
<protein>
    <recommendedName>
        <fullName evidence="4">Secreted protein</fullName>
    </recommendedName>
</protein>
<organism evidence="2 3">
    <name type="scientific">Bombardia bombarda</name>
    <dbReference type="NCBI Taxonomy" id="252184"/>
    <lineage>
        <taxon>Eukaryota</taxon>
        <taxon>Fungi</taxon>
        <taxon>Dikarya</taxon>
        <taxon>Ascomycota</taxon>
        <taxon>Pezizomycotina</taxon>
        <taxon>Sordariomycetes</taxon>
        <taxon>Sordariomycetidae</taxon>
        <taxon>Sordariales</taxon>
        <taxon>Lasiosphaeriaceae</taxon>
        <taxon>Bombardia</taxon>
    </lineage>
</organism>
<dbReference type="Proteomes" id="UP001174934">
    <property type="component" value="Unassembled WGS sequence"/>
</dbReference>
<comment type="caution">
    <text evidence="2">The sequence shown here is derived from an EMBL/GenBank/DDBJ whole genome shotgun (WGS) entry which is preliminary data.</text>
</comment>
<evidence type="ECO:0000313" key="2">
    <source>
        <dbReference type="EMBL" id="KAK0634733.1"/>
    </source>
</evidence>
<gene>
    <name evidence="2" type="ORF">B0T17DRAFT_15548</name>
</gene>
<keyword evidence="1" id="KW-0732">Signal</keyword>
<proteinExistence type="predicted"/>
<sequence>MDHRMAVLCFELIALLGWSLASPFPCQSPLSLINPLPHRTVLFTYITKLSRLPAASRSGAATALVYTVPYRTEHALSARSAPQSISRHRLRVAESQNMGYQLANTLEHTCIIATQFALVTWPGTFTSRKTFS</sequence>
<evidence type="ECO:0008006" key="4">
    <source>
        <dbReference type="Google" id="ProtNLM"/>
    </source>
</evidence>
<evidence type="ECO:0000256" key="1">
    <source>
        <dbReference type="SAM" id="SignalP"/>
    </source>
</evidence>
<dbReference type="AlphaFoldDB" id="A0AA40CER6"/>
<feature type="chain" id="PRO_5041366669" description="Secreted protein" evidence="1">
    <location>
        <begin position="22"/>
        <end position="132"/>
    </location>
</feature>
<name>A0AA40CER6_9PEZI</name>
<reference evidence="2" key="1">
    <citation type="submission" date="2023-06" db="EMBL/GenBank/DDBJ databases">
        <title>Genome-scale phylogeny and comparative genomics of the fungal order Sordariales.</title>
        <authorList>
            <consortium name="Lawrence Berkeley National Laboratory"/>
            <person name="Hensen N."/>
            <person name="Bonometti L."/>
            <person name="Westerberg I."/>
            <person name="Brannstrom I.O."/>
            <person name="Guillou S."/>
            <person name="Cros-Aarteil S."/>
            <person name="Calhoun S."/>
            <person name="Haridas S."/>
            <person name="Kuo A."/>
            <person name="Mondo S."/>
            <person name="Pangilinan J."/>
            <person name="Riley R."/>
            <person name="LaButti K."/>
            <person name="Andreopoulos B."/>
            <person name="Lipzen A."/>
            <person name="Chen C."/>
            <person name="Yanf M."/>
            <person name="Daum C."/>
            <person name="Ng V."/>
            <person name="Clum A."/>
            <person name="Steindorff A."/>
            <person name="Ohm R."/>
            <person name="Martin F."/>
            <person name="Silar P."/>
            <person name="Natvig D."/>
            <person name="Lalanne C."/>
            <person name="Gautier V."/>
            <person name="Ament-velasquez S.L."/>
            <person name="Kruys A."/>
            <person name="Hutchinson M.I."/>
            <person name="Powell A.J."/>
            <person name="Barry K."/>
            <person name="Miller A.N."/>
            <person name="Grigoriev I.V."/>
            <person name="Debuchy R."/>
            <person name="Gladieux P."/>
            <person name="Thoren M.H."/>
            <person name="Johannesson H."/>
        </authorList>
    </citation>
    <scope>NUCLEOTIDE SEQUENCE</scope>
    <source>
        <strain evidence="2">SMH3391-2</strain>
    </source>
</reference>
<evidence type="ECO:0000313" key="3">
    <source>
        <dbReference type="Proteomes" id="UP001174934"/>
    </source>
</evidence>
<keyword evidence="3" id="KW-1185">Reference proteome</keyword>